<feature type="compositionally biased region" description="Basic and acidic residues" evidence="1">
    <location>
        <begin position="23"/>
        <end position="36"/>
    </location>
</feature>
<feature type="region of interest" description="Disordered" evidence="1">
    <location>
        <begin position="21"/>
        <end position="62"/>
    </location>
</feature>
<feature type="region of interest" description="Disordered" evidence="1">
    <location>
        <begin position="277"/>
        <end position="510"/>
    </location>
</feature>
<name>A0A446BAE6_9PEZI</name>
<dbReference type="Proteomes" id="UP000289323">
    <property type="component" value="Unassembled WGS sequence"/>
</dbReference>
<sequence>MDDSLRGSGLFKADQALAALVNDPERLERERARFDRSPPAYRSEPSGTTTRSQSTNPRSEAQLLRDERRWQLRLEHEASLPCCQFRDQYLEELDRLCALRTYELPPDMPDIDKHADSNVRQRWMEQGIWKDEWTGQFRPVGPWKHEEPPGPAESVAEREQLDREASRPFYQFMYQVSKERERIEEELNPPKAPTPPRFGFTKPLFGWPPPLLDRETGAQETRPAPESSAKQGATATIPPDINTTAYERVKSVWIKRKIWNTKWGVLPGMSWKHEQPLEEFLREELGDDPVPNEPPPKTEVTQPGPAEGQVWDYRHDGAAPAAESPPSPSNKTVPPLPNPFLFPYNSAAENGSSSTQPATSPAGRRTQPQRGTPQPAAQSTALKPVHPGRVSKPYKAARPGTISKTITTQEQPAESSTANAKASWPPKPPTELDMIAEPNQQETADISPPPSPPPPPRRSQRLLHTAAAVEEADAIAAVRESARRRSGPNGRRTTTMSAAAKPVGVTKGRR</sequence>
<evidence type="ECO:0000313" key="2">
    <source>
        <dbReference type="EMBL" id="SPQ19490.1"/>
    </source>
</evidence>
<evidence type="ECO:0000313" key="3">
    <source>
        <dbReference type="Proteomes" id="UP000289323"/>
    </source>
</evidence>
<dbReference type="EMBL" id="OUUZ01000001">
    <property type="protein sequence ID" value="SPQ19490.1"/>
    <property type="molecule type" value="Genomic_DNA"/>
</dbReference>
<feature type="compositionally biased region" description="Pro residues" evidence="1">
    <location>
        <begin position="323"/>
        <end position="340"/>
    </location>
</feature>
<dbReference type="AlphaFoldDB" id="A0A446BAE6"/>
<feature type="region of interest" description="Disordered" evidence="1">
    <location>
        <begin position="184"/>
        <end position="241"/>
    </location>
</feature>
<gene>
    <name evidence="2" type="ORF">TT172_LOCUS1909</name>
</gene>
<feature type="compositionally biased region" description="Low complexity" evidence="1">
    <location>
        <begin position="466"/>
        <end position="478"/>
    </location>
</feature>
<protein>
    <submittedName>
        <fullName evidence="2">E44a693d-9297-4259-b985-234fd8e695d6</fullName>
    </submittedName>
</protein>
<accession>A0A446BAE6</accession>
<proteinExistence type="predicted"/>
<reference evidence="2 3" key="1">
    <citation type="submission" date="2018-04" db="EMBL/GenBank/DDBJ databases">
        <authorList>
            <person name="Huttner S."/>
            <person name="Dainat J."/>
        </authorList>
    </citation>
    <scope>NUCLEOTIDE SEQUENCE [LARGE SCALE GENOMIC DNA]</scope>
</reference>
<feature type="compositionally biased region" description="Polar residues" evidence="1">
    <location>
        <begin position="366"/>
        <end position="381"/>
    </location>
</feature>
<feature type="compositionally biased region" description="Polar residues" evidence="1">
    <location>
        <begin position="45"/>
        <end position="59"/>
    </location>
</feature>
<feature type="compositionally biased region" description="Polar residues" evidence="1">
    <location>
        <begin position="402"/>
        <end position="420"/>
    </location>
</feature>
<feature type="compositionally biased region" description="Pro residues" evidence="1">
    <location>
        <begin position="447"/>
        <end position="457"/>
    </location>
</feature>
<organism evidence="2 3">
    <name type="scientific">Thermothielavioides terrestris</name>
    <dbReference type="NCBI Taxonomy" id="2587410"/>
    <lineage>
        <taxon>Eukaryota</taxon>
        <taxon>Fungi</taxon>
        <taxon>Dikarya</taxon>
        <taxon>Ascomycota</taxon>
        <taxon>Pezizomycotina</taxon>
        <taxon>Sordariomycetes</taxon>
        <taxon>Sordariomycetidae</taxon>
        <taxon>Sordariales</taxon>
        <taxon>Chaetomiaceae</taxon>
        <taxon>Thermothielavioides</taxon>
    </lineage>
</organism>
<feature type="compositionally biased region" description="Polar residues" evidence="1">
    <location>
        <begin position="347"/>
        <end position="359"/>
    </location>
</feature>
<evidence type="ECO:0000256" key="1">
    <source>
        <dbReference type="SAM" id="MobiDB-lite"/>
    </source>
</evidence>